<dbReference type="AlphaFoldDB" id="A0A9P4YVA5"/>
<accession>A0A9P4YVA5</accession>
<reference evidence="2" key="1">
    <citation type="submission" date="2020-03" db="EMBL/GenBank/DDBJ databases">
        <title>Site-based positive gene gene selection in Geosmithia morbida across the United States reveals a broad range of putative effectors and factors for local host and environmental adapation.</title>
        <authorList>
            <person name="Onufrak A."/>
            <person name="Murdoch R.W."/>
            <person name="Gazis R."/>
            <person name="Huff M."/>
            <person name="Staton M."/>
            <person name="Klingeman W."/>
            <person name="Hadziabdic D."/>
        </authorList>
    </citation>
    <scope>NUCLEOTIDE SEQUENCE</scope>
    <source>
        <strain evidence="2">1262</strain>
    </source>
</reference>
<name>A0A9P4YVA5_9HYPO</name>
<protein>
    <submittedName>
        <fullName evidence="2">Uncharacterized protein</fullName>
    </submittedName>
</protein>
<comment type="caution">
    <text evidence="2">The sequence shown here is derived from an EMBL/GenBank/DDBJ whole genome shotgun (WGS) entry which is preliminary data.</text>
</comment>
<proteinExistence type="predicted"/>
<keyword evidence="3" id="KW-1185">Reference proteome</keyword>
<feature type="compositionally biased region" description="Polar residues" evidence="1">
    <location>
        <begin position="21"/>
        <end position="31"/>
    </location>
</feature>
<dbReference type="Proteomes" id="UP000749293">
    <property type="component" value="Unassembled WGS sequence"/>
</dbReference>
<sequence length="43" mass="4464">MTIRTATTSTALFHVFKSSLLSQSGPKASSLSPPPPYCGHSAT</sequence>
<dbReference type="RefSeq" id="XP_035321829.1">
    <property type="nucleotide sequence ID" value="XM_035468695.1"/>
</dbReference>
<evidence type="ECO:0000256" key="1">
    <source>
        <dbReference type="SAM" id="MobiDB-lite"/>
    </source>
</evidence>
<dbReference type="EMBL" id="JAANYQ010000007">
    <property type="protein sequence ID" value="KAF4123177.1"/>
    <property type="molecule type" value="Genomic_DNA"/>
</dbReference>
<feature type="region of interest" description="Disordered" evidence="1">
    <location>
        <begin position="21"/>
        <end position="43"/>
    </location>
</feature>
<dbReference type="GeneID" id="55972950"/>
<evidence type="ECO:0000313" key="3">
    <source>
        <dbReference type="Proteomes" id="UP000749293"/>
    </source>
</evidence>
<organism evidence="2 3">
    <name type="scientific">Geosmithia morbida</name>
    <dbReference type="NCBI Taxonomy" id="1094350"/>
    <lineage>
        <taxon>Eukaryota</taxon>
        <taxon>Fungi</taxon>
        <taxon>Dikarya</taxon>
        <taxon>Ascomycota</taxon>
        <taxon>Pezizomycotina</taxon>
        <taxon>Sordariomycetes</taxon>
        <taxon>Hypocreomycetidae</taxon>
        <taxon>Hypocreales</taxon>
        <taxon>Bionectriaceae</taxon>
        <taxon>Geosmithia</taxon>
    </lineage>
</organism>
<evidence type="ECO:0000313" key="2">
    <source>
        <dbReference type="EMBL" id="KAF4123177.1"/>
    </source>
</evidence>
<gene>
    <name evidence="2" type="ORF">GMORB2_6727</name>
</gene>